<comment type="subcellular location">
    <subcellularLocation>
        <location evidence="1">Endomembrane system</location>
        <topology evidence="1">Multi-pass membrane protein</topology>
    </subcellularLocation>
    <subcellularLocation>
        <location evidence="2">Golgi apparatus membrane</location>
    </subcellularLocation>
</comment>
<dbReference type="InterPro" id="IPR003689">
    <property type="entry name" value="ZIP"/>
</dbReference>
<feature type="transmembrane region" description="Helical" evidence="7">
    <location>
        <begin position="256"/>
        <end position="275"/>
    </location>
</feature>
<dbReference type="InterPro" id="IPR045891">
    <property type="entry name" value="ZIP9"/>
</dbReference>
<evidence type="ECO:0000313" key="8">
    <source>
        <dbReference type="EMBL" id="LAC24332.1"/>
    </source>
</evidence>
<feature type="transmembrane region" description="Helical" evidence="7">
    <location>
        <begin position="295"/>
        <end position="316"/>
    </location>
</feature>
<feature type="transmembrane region" description="Helical" evidence="7">
    <location>
        <begin position="161"/>
        <end position="181"/>
    </location>
</feature>
<dbReference type="EMBL" id="IACT01005167">
    <property type="protein sequence ID" value="LAC24332.1"/>
    <property type="molecule type" value="mRNA"/>
</dbReference>
<evidence type="ECO:0000256" key="3">
    <source>
        <dbReference type="ARBA" id="ARBA00022692"/>
    </source>
</evidence>
<keyword evidence="6 7" id="KW-0472">Membrane</keyword>
<feature type="transmembrane region" description="Helical" evidence="7">
    <location>
        <begin position="6"/>
        <end position="25"/>
    </location>
</feature>
<dbReference type="GO" id="GO:0006829">
    <property type="term" value="P:zinc ion transport"/>
    <property type="evidence" value="ECO:0007669"/>
    <property type="project" value="InterPro"/>
</dbReference>
<sequence length="319" mass="33811">MEAVVELILMSIAMFVGCYIAGKLPLILQNRESKNQLMSVFGAGMLVGTAFAVIIPEGIRMLYINCNQPSEPSMTQPELLLREGGEAEAKQEHEHTHEGERNNELTIALSLLLGFLLMLLVDKCSATHHASTRSDSDSQGVGIINGGTSTSSSRKMCTATLGLVVHAAADGIALGAAVGSHHSDVEFIVFFAIMLHKAPTAFGLTSFLVREGSDYRRINKMLLVFSAAAPLGSFLTFAIINAAGSQSVSSSTHSSSVAMLFSAGTFIYVATVHIIPELMSGSSGSESSETGAGQLSWLQLLTMIIGAFVPVLFSIGHHH</sequence>
<proteinExistence type="evidence at transcript level"/>
<evidence type="ECO:0000256" key="7">
    <source>
        <dbReference type="SAM" id="Phobius"/>
    </source>
</evidence>
<accession>A0A6A7G1Z3</accession>
<name>A0A6A7G1Z3_9CRUS</name>
<evidence type="ECO:0000256" key="2">
    <source>
        <dbReference type="ARBA" id="ARBA00004394"/>
    </source>
</evidence>
<keyword evidence="3 7" id="KW-0812">Transmembrane</keyword>
<dbReference type="GO" id="GO:0000139">
    <property type="term" value="C:Golgi membrane"/>
    <property type="evidence" value="ECO:0007669"/>
    <property type="project" value="UniProtKB-SubCell"/>
</dbReference>
<feature type="transmembrane region" description="Helical" evidence="7">
    <location>
        <begin position="221"/>
        <end position="244"/>
    </location>
</feature>
<dbReference type="PANTHER" id="PTHR16133">
    <property type="entry name" value="SOLUTE CARRIER FAMILY 39 ZINC TRANSPORTER , MEMBER 9-RELATED"/>
    <property type="match status" value="1"/>
</dbReference>
<keyword evidence="4 7" id="KW-1133">Transmembrane helix</keyword>
<keyword evidence="5" id="KW-0333">Golgi apparatus</keyword>
<evidence type="ECO:0000256" key="1">
    <source>
        <dbReference type="ARBA" id="ARBA00004127"/>
    </source>
</evidence>
<evidence type="ECO:0000256" key="6">
    <source>
        <dbReference type="ARBA" id="ARBA00023136"/>
    </source>
</evidence>
<dbReference type="PANTHER" id="PTHR16133:SF0">
    <property type="entry name" value="ZINC_IRON REGULATED TRANSPORTER-RELATED PROTEIN 102B, ISOFORM E"/>
    <property type="match status" value="1"/>
</dbReference>
<reference evidence="8" key="1">
    <citation type="submission" date="2017-11" db="EMBL/GenBank/DDBJ databases">
        <title>The sensing device of the deep-sea amphipod.</title>
        <authorList>
            <person name="Kobayashi H."/>
            <person name="Nagahama T."/>
            <person name="Arai W."/>
            <person name="Sasagawa Y."/>
            <person name="Umeda M."/>
            <person name="Hayashi T."/>
            <person name="Nikaido I."/>
            <person name="Watanabe H."/>
            <person name="Oguri K."/>
            <person name="Kitazato H."/>
            <person name="Fujioka K."/>
            <person name="Kido Y."/>
            <person name="Takami H."/>
        </authorList>
    </citation>
    <scope>NUCLEOTIDE SEQUENCE</scope>
    <source>
        <tissue evidence="8">Whole body</tissue>
    </source>
</reference>
<dbReference type="AlphaFoldDB" id="A0A6A7G1Z3"/>
<dbReference type="GO" id="GO:0046873">
    <property type="term" value="F:metal ion transmembrane transporter activity"/>
    <property type="evidence" value="ECO:0007669"/>
    <property type="project" value="InterPro"/>
</dbReference>
<evidence type="ECO:0000256" key="5">
    <source>
        <dbReference type="ARBA" id="ARBA00023034"/>
    </source>
</evidence>
<dbReference type="Pfam" id="PF02535">
    <property type="entry name" value="Zip"/>
    <property type="match status" value="2"/>
</dbReference>
<feature type="transmembrane region" description="Helical" evidence="7">
    <location>
        <begin position="187"/>
        <end position="209"/>
    </location>
</feature>
<organism evidence="8">
    <name type="scientific">Hirondellea gigas</name>
    <dbReference type="NCBI Taxonomy" id="1518452"/>
    <lineage>
        <taxon>Eukaryota</taxon>
        <taxon>Metazoa</taxon>
        <taxon>Ecdysozoa</taxon>
        <taxon>Arthropoda</taxon>
        <taxon>Crustacea</taxon>
        <taxon>Multicrustacea</taxon>
        <taxon>Malacostraca</taxon>
        <taxon>Eumalacostraca</taxon>
        <taxon>Peracarida</taxon>
        <taxon>Amphipoda</taxon>
        <taxon>Amphilochidea</taxon>
        <taxon>Lysianassida</taxon>
        <taxon>Lysianassidira</taxon>
        <taxon>Lysianassoidea</taxon>
        <taxon>Lysianassidae</taxon>
        <taxon>Hirondellea</taxon>
    </lineage>
</organism>
<evidence type="ECO:0000256" key="4">
    <source>
        <dbReference type="ARBA" id="ARBA00022989"/>
    </source>
</evidence>
<feature type="transmembrane region" description="Helical" evidence="7">
    <location>
        <begin position="37"/>
        <end position="55"/>
    </location>
</feature>
<protein>
    <submittedName>
        <fullName evidence="8">Zinc transporter ZIP9-like</fullName>
    </submittedName>
</protein>